<evidence type="ECO:0000256" key="2">
    <source>
        <dbReference type="ARBA" id="ARBA00022801"/>
    </source>
</evidence>
<dbReference type="EC" id="3.5.4.2" evidence="4"/>
<feature type="binding site" evidence="4">
    <location>
        <position position="16"/>
    </location>
    <ligand>
        <name>Zn(2+)</name>
        <dbReference type="ChEBI" id="CHEBI:29105"/>
        <note>catalytic</note>
    </ligand>
</feature>
<evidence type="ECO:0000313" key="7">
    <source>
        <dbReference type="Proteomes" id="UP000056090"/>
    </source>
</evidence>
<dbReference type="NCBIfam" id="TIGR01430">
    <property type="entry name" value="aden_deam"/>
    <property type="match status" value="1"/>
</dbReference>
<gene>
    <name evidence="6" type="ORF">EP13_08490</name>
</gene>
<dbReference type="InterPro" id="IPR006330">
    <property type="entry name" value="Ado/ade_deaminase"/>
</dbReference>
<feature type="binding site" evidence="4">
    <location>
        <position position="14"/>
    </location>
    <ligand>
        <name>Zn(2+)</name>
        <dbReference type="ChEBI" id="CHEBI:29105"/>
        <note>catalytic</note>
    </ligand>
</feature>
<comment type="function">
    <text evidence="4">Catalyzes the hydrolytic deamination of adenine to hypoxanthine. Plays an important role in the purine salvage pathway and in nitrogen catabolism.</text>
</comment>
<dbReference type="GO" id="GO:0009117">
    <property type="term" value="P:nucleotide metabolic process"/>
    <property type="evidence" value="ECO:0007669"/>
    <property type="project" value="UniProtKB-KW"/>
</dbReference>
<keyword evidence="7" id="KW-1185">Reference proteome</keyword>
<protein>
    <recommendedName>
        <fullName evidence="4">Adenine deaminase</fullName>
        <shortName evidence="4">ADE</shortName>
        <ecNumber evidence="4">3.5.4.2</ecNumber>
    </recommendedName>
    <alternativeName>
        <fullName evidence="4">Adenine aminohydrolase</fullName>
        <shortName evidence="4">AAH</shortName>
    </alternativeName>
</protein>
<comment type="similarity">
    <text evidence="4">Belongs to the metallo-dependent hydrolases superfamily. Adenosine and AMP deaminases family. Adenine deaminase type 2 subfamily.</text>
</comment>
<dbReference type="GO" id="GO:0006146">
    <property type="term" value="P:adenine catabolic process"/>
    <property type="evidence" value="ECO:0007669"/>
    <property type="project" value="UniProtKB-UniRule"/>
</dbReference>
<reference evidence="6 7" key="1">
    <citation type="submission" date="2014-06" db="EMBL/GenBank/DDBJ databases">
        <title>Genomes of Alteromonas australica, a world apart.</title>
        <authorList>
            <person name="Gonzaga A."/>
            <person name="Lopez-Perez M."/>
            <person name="Rodriguez-Valera F."/>
        </authorList>
    </citation>
    <scope>NUCLEOTIDE SEQUENCE [LARGE SCALE GENOMIC DNA]</scope>
    <source>
        <strain evidence="6 7">H 17</strain>
    </source>
</reference>
<dbReference type="InterPro" id="IPR032466">
    <property type="entry name" value="Metal_Hydrolase"/>
</dbReference>
<feature type="domain" description="Adenosine deaminase" evidence="5">
    <location>
        <begin position="9"/>
        <end position="329"/>
    </location>
</feature>
<feature type="binding site" evidence="4">
    <location>
        <position position="275"/>
    </location>
    <ligand>
        <name>Zn(2+)</name>
        <dbReference type="ChEBI" id="CHEBI:29105"/>
        <note>catalytic</note>
    </ligand>
</feature>
<evidence type="ECO:0000256" key="1">
    <source>
        <dbReference type="ARBA" id="ARBA00022723"/>
    </source>
</evidence>
<comment type="caution">
    <text evidence="4">Lacks conserved residue(s) required for the propagation of feature annotation.</text>
</comment>
<dbReference type="InterPro" id="IPR001365">
    <property type="entry name" value="A_deaminase_dom"/>
</dbReference>
<dbReference type="InterPro" id="IPR028892">
    <property type="entry name" value="ADE"/>
</dbReference>
<dbReference type="GO" id="GO:0043103">
    <property type="term" value="P:hypoxanthine salvage"/>
    <property type="evidence" value="ECO:0007669"/>
    <property type="project" value="UniProtKB-UniRule"/>
</dbReference>
<dbReference type="GeneID" id="78254951"/>
<dbReference type="AlphaFoldDB" id="A0A075NYS1"/>
<evidence type="ECO:0000313" key="6">
    <source>
        <dbReference type="EMBL" id="AIF98716.1"/>
    </source>
</evidence>
<dbReference type="GO" id="GO:0005829">
    <property type="term" value="C:cytosol"/>
    <property type="evidence" value="ECO:0007669"/>
    <property type="project" value="TreeGrafter"/>
</dbReference>
<dbReference type="KEGG" id="aal:EP13_08490"/>
<evidence type="ECO:0000256" key="4">
    <source>
        <dbReference type="HAMAP-Rule" id="MF_01962"/>
    </source>
</evidence>
<dbReference type="eggNOG" id="COG1816">
    <property type="taxonomic scope" value="Bacteria"/>
</dbReference>
<keyword evidence="3 4" id="KW-0862">Zinc</keyword>
<dbReference type="PANTHER" id="PTHR43114">
    <property type="entry name" value="ADENINE DEAMINASE"/>
    <property type="match status" value="1"/>
</dbReference>
<evidence type="ECO:0000259" key="5">
    <source>
        <dbReference type="Pfam" id="PF00962"/>
    </source>
</evidence>
<dbReference type="Gene3D" id="3.20.20.140">
    <property type="entry name" value="Metal-dependent hydrolases"/>
    <property type="match status" value="1"/>
</dbReference>
<keyword evidence="4" id="KW-0546">Nucleotide metabolism</keyword>
<dbReference type="RefSeq" id="WP_044056880.1">
    <property type="nucleotide sequence ID" value="NZ_CBCSKJ010000001.1"/>
</dbReference>
<feature type="binding site" evidence="4">
    <location>
        <position position="194"/>
    </location>
    <ligand>
        <name>Zn(2+)</name>
        <dbReference type="ChEBI" id="CHEBI:29105"/>
        <note>catalytic</note>
    </ligand>
</feature>
<dbReference type="SUPFAM" id="SSF51556">
    <property type="entry name" value="Metallo-dependent hydrolases"/>
    <property type="match status" value="1"/>
</dbReference>
<name>A0A075NYS1_9ALTE</name>
<dbReference type="GO" id="GO:0000034">
    <property type="term" value="F:adenine deaminase activity"/>
    <property type="evidence" value="ECO:0007669"/>
    <property type="project" value="UniProtKB-UniRule"/>
</dbReference>
<evidence type="ECO:0000256" key="3">
    <source>
        <dbReference type="ARBA" id="ARBA00022833"/>
    </source>
</evidence>
<proteinExistence type="inferred from homology"/>
<feature type="binding site" evidence="4">
    <location>
        <position position="276"/>
    </location>
    <ligand>
        <name>substrate</name>
    </ligand>
</feature>
<accession>A0A075NYS1</accession>
<dbReference type="Pfam" id="PF00962">
    <property type="entry name" value="A_deaminase"/>
    <property type="match status" value="1"/>
</dbReference>
<dbReference type="HAMAP" id="MF_01962">
    <property type="entry name" value="Adenine_deaminase"/>
    <property type="match status" value="1"/>
</dbReference>
<comment type="catalytic activity">
    <reaction evidence="4">
        <text>adenine + H2O + H(+) = hypoxanthine + NH4(+)</text>
        <dbReference type="Rhea" id="RHEA:23688"/>
        <dbReference type="ChEBI" id="CHEBI:15377"/>
        <dbReference type="ChEBI" id="CHEBI:15378"/>
        <dbReference type="ChEBI" id="CHEBI:16708"/>
        <dbReference type="ChEBI" id="CHEBI:17368"/>
        <dbReference type="ChEBI" id="CHEBI:28938"/>
        <dbReference type="EC" id="3.5.4.2"/>
    </reaction>
</comment>
<comment type="cofactor">
    <cofactor evidence="4">
        <name>Zn(2+)</name>
        <dbReference type="ChEBI" id="CHEBI:29105"/>
    </cofactor>
    <text evidence="4">Binds 1 zinc ion per subunit.</text>
</comment>
<keyword evidence="2 4" id="KW-0378">Hydrolase</keyword>
<organism evidence="6 7">
    <name type="scientific">Alteromonas australica</name>
    <dbReference type="NCBI Taxonomy" id="589873"/>
    <lineage>
        <taxon>Bacteria</taxon>
        <taxon>Pseudomonadati</taxon>
        <taxon>Pseudomonadota</taxon>
        <taxon>Gammaproteobacteria</taxon>
        <taxon>Alteromonadales</taxon>
        <taxon>Alteromonadaceae</taxon>
        <taxon>Alteromonas/Salinimonas group</taxon>
        <taxon>Alteromonas</taxon>
    </lineage>
</organism>
<dbReference type="Proteomes" id="UP000056090">
    <property type="component" value="Chromosome"/>
</dbReference>
<dbReference type="GO" id="GO:0008270">
    <property type="term" value="F:zinc ion binding"/>
    <property type="evidence" value="ECO:0007669"/>
    <property type="project" value="UniProtKB-UniRule"/>
</dbReference>
<dbReference type="PANTHER" id="PTHR43114:SF7">
    <property type="entry name" value="ADENOSINE DEAMINASE DOMAIN-CONTAINING PROTEIN"/>
    <property type="match status" value="1"/>
</dbReference>
<dbReference type="EMBL" id="CP008849">
    <property type="protein sequence ID" value="AIF98716.1"/>
    <property type="molecule type" value="Genomic_DNA"/>
</dbReference>
<keyword evidence="1 4" id="KW-0479">Metal-binding</keyword>
<sequence length="337" mass="37606">MKTFIENMPKAELHVHIEGTLEPELSFALAQKNGVTLNAKTPEEMIAAYNFHDLPSFLDIYYAGMSVLIGEEDFYQLTMAYLTRAAQQNIVYVELFFDPQAHTSRGVSFHTVISGIDRARTDAATQLNVECQLILCFLRDMSAESAMQHLMMAEPYIDKLVGVGLDSDEKNNPPEKFSAVFAKARDMGLKLTMHCDVNQDNTLEHIRQVIEEIKVDRIDHGVNILASTELCDLAKAKKLGLTVCPVSNKFVVQSLTSKEIKDMLALGLTPCINSDDPSYFRAYLNENLVALQEEGGFSKQELVTLVENSFKASWLSEEGKAHYLAQLDHYVAAKSAA</sequence>
<feature type="site" description="Important for catalytic activity" evidence="4">
    <location>
        <position position="220"/>
    </location>
</feature>